<dbReference type="AlphaFoldDB" id="A0A3B0WND4"/>
<dbReference type="NCBIfam" id="NF007139">
    <property type="entry name" value="PRK09585.1-3"/>
    <property type="match status" value="1"/>
</dbReference>
<accession>A0A3B0WND4</accession>
<dbReference type="SUPFAM" id="SSF53067">
    <property type="entry name" value="Actin-like ATPase domain"/>
    <property type="match status" value="1"/>
</dbReference>
<organism evidence="1">
    <name type="scientific">hydrothermal vent metagenome</name>
    <dbReference type="NCBI Taxonomy" id="652676"/>
    <lineage>
        <taxon>unclassified sequences</taxon>
        <taxon>metagenomes</taxon>
        <taxon>ecological metagenomes</taxon>
    </lineage>
</organism>
<dbReference type="InterPro" id="IPR005338">
    <property type="entry name" value="Anhydro_N_Ac-Mur_kinase"/>
</dbReference>
<proteinExistence type="inferred from homology"/>
<dbReference type="Pfam" id="PF03702">
    <property type="entry name" value="AnmK"/>
    <property type="match status" value="1"/>
</dbReference>
<dbReference type="GO" id="GO:0016301">
    <property type="term" value="F:kinase activity"/>
    <property type="evidence" value="ECO:0007669"/>
    <property type="project" value="UniProtKB-KW"/>
</dbReference>
<dbReference type="EMBL" id="UOFF01000403">
    <property type="protein sequence ID" value="VAW57475.1"/>
    <property type="molecule type" value="Genomic_DNA"/>
</dbReference>
<dbReference type="PANTHER" id="PTHR30605">
    <property type="entry name" value="ANHYDRO-N-ACETYLMURAMIC ACID KINASE"/>
    <property type="match status" value="1"/>
</dbReference>
<dbReference type="Gene3D" id="3.30.420.40">
    <property type="match status" value="2"/>
</dbReference>
<sequence>MDGIDAALVEFSQDDIKLIAQHSHTLPITLTQKLKLLTLDSPEANIDMLGSADTELGLVFSDAVNQLLTKASIEASQITAIGSHGHTVRHRPDLKSNFSMQIGDANRISFLTGITTIADFRRKDIAAGGEGAPLAPAFHQQVFRSNNENRAVLNIGGIANLTYLAADITNPCLGFDTGPGNTLMDAWIFKHKNMAYDKDGQWAASSKADKSLVSQLMKDKFVLSTPPKSSGREHYHLPWLKQHLTQYTQLNNSEIQSSLSQFTCDSIIYAIENHLPEKIKTLIVCGGGTHNKHLMNQLKHKLADVSVESSENYGVAPDWVEAIAFAWLARQTLQHLPGNIPSVTGASQSLVLGAIYPV</sequence>
<reference evidence="1" key="1">
    <citation type="submission" date="2018-06" db="EMBL/GenBank/DDBJ databases">
        <authorList>
            <person name="Zhirakovskaya E."/>
        </authorList>
    </citation>
    <scope>NUCLEOTIDE SEQUENCE</scope>
</reference>
<dbReference type="GO" id="GO:0016773">
    <property type="term" value="F:phosphotransferase activity, alcohol group as acceptor"/>
    <property type="evidence" value="ECO:0007669"/>
    <property type="project" value="InterPro"/>
</dbReference>
<dbReference type="HAMAP" id="MF_01270">
    <property type="entry name" value="AnhMurNAc_kinase"/>
    <property type="match status" value="1"/>
</dbReference>
<dbReference type="PANTHER" id="PTHR30605:SF0">
    <property type="entry name" value="ANHYDRO-N-ACETYLMURAMIC ACID KINASE"/>
    <property type="match status" value="1"/>
</dbReference>
<dbReference type="CDD" id="cd24050">
    <property type="entry name" value="ASKHA_NBD_ANMK"/>
    <property type="match status" value="1"/>
</dbReference>
<gene>
    <name evidence="1" type="ORF">MNBD_GAMMA07-1180</name>
</gene>
<name>A0A3B0WND4_9ZZZZ</name>
<keyword evidence="1" id="KW-0808">Transferase</keyword>
<protein>
    <submittedName>
        <fullName evidence="1">Anhydro-N-acetylmuramic acid kinase</fullName>
        <ecNumber evidence="1">2.7.1.170</ecNumber>
    </submittedName>
</protein>
<dbReference type="GO" id="GO:0009254">
    <property type="term" value="P:peptidoglycan turnover"/>
    <property type="evidence" value="ECO:0007669"/>
    <property type="project" value="InterPro"/>
</dbReference>
<dbReference type="EC" id="2.7.1.170" evidence="1"/>
<keyword evidence="1" id="KW-0418">Kinase</keyword>
<dbReference type="GO" id="GO:0006040">
    <property type="term" value="P:amino sugar metabolic process"/>
    <property type="evidence" value="ECO:0007669"/>
    <property type="project" value="InterPro"/>
</dbReference>
<dbReference type="InterPro" id="IPR043129">
    <property type="entry name" value="ATPase_NBD"/>
</dbReference>
<dbReference type="GO" id="GO:0005524">
    <property type="term" value="F:ATP binding"/>
    <property type="evidence" value="ECO:0007669"/>
    <property type="project" value="InterPro"/>
</dbReference>
<evidence type="ECO:0000313" key="1">
    <source>
        <dbReference type="EMBL" id="VAW57475.1"/>
    </source>
</evidence>